<proteinExistence type="predicted"/>
<comment type="caution">
    <text evidence="1">The sequence shown here is derived from an EMBL/GenBank/DDBJ whole genome shotgun (WGS) entry which is preliminary data.</text>
</comment>
<sequence length="65" mass="7968">MIILILTMRESYNQDSDRVVINARLKEENLRMFLKLKEKYNLKYNIEVFHTILKKIYVIEFESTK</sequence>
<gene>
    <name evidence="1" type="ORF">S01H4_36702</name>
</gene>
<reference evidence="1" key="1">
    <citation type="journal article" date="2014" name="Front. Microbiol.">
        <title>High frequency of phylogenetically diverse reductive dehalogenase-homologous genes in deep subseafloor sedimentary metagenomes.</title>
        <authorList>
            <person name="Kawai M."/>
            <person name="Futagami T."/>
            <person name="Toyoda A."/>
            <person name="Takaki Y."/>
            <person name="Nishi S."/>
            <person name="Hori S."/>
            <person name="Arai W."/>
            <person name="Tsubouchi T."/>
            <person name="Morono Y."/>
            <person name="Uchiyama I."/>
            <person name="Ito T."/>
            <person name="Fujiyama A."/>
            <person name="Inagaki F."/>
            <person name="Takami H."/>
        </authorList>
    </citation>
    <scope>NUCLEOTIDE SEQUENCE</scope>
    <source>
        <strain evidence="1">Expedition CK06-06</strain>
    </source>
</reference>
<protein>
    <submittedName>
        <fullName evidence="1">Uncharacterized protein</fullName>
    </submittedName>
</protein>
<name>X1DDD5_9ZZZZ</name>
<organism evidence="1">
    <name type="scientific">marine sediment metagenome</name>
    <dbReference type="NCBI Taxonomy" id="412755"/>
    <lineage>
        <taxon>unclassified sequences</taxon>
        <taxon>metagenomes</taxon>
        <taxon>ecological metagenomes</taxon>
    </lineage>
</organism>
<accession>X1DDD5</accession>
<dbReference type="AlphaFoldDB" id="X1DDD5"/>
<dbReference type="EMBL" id="BART01019643">
    <property type="protein sequence ID" value="GAG94431.1"/>
    <property type="molecule type" value="Genomic_DNA"/>
</dbReference>
<evidence type="ECO:0000313" key="1">
    <source>
        <dbReference type="EMBL" id="GAG94431.1"/>
    </source>
</evidence>